<dbReference type="PANTHER" id="PTHR37817:SF1">
    <property type="entry name" value="N-ACETYLTRANSFERASE EIS"/>
    <property type="match status" value="1"/>
</dbReference>
<organism evidence="2 3">
    <name type="scientific">Lactobacillus intestinalis</name>
    <dbReference type="NCBI Taxonomy" id="151781"/>
    <lineage>
        <taxon>Bacteria</taxon>
        <taxon>Bacillati</taxon>
        <taxon>Bacillota</taxon>
        <taxon>Bacilli</taxon>
        <taxon>Lactobacillales</taxon>
        <taxon>Lactobacillaceae</taxon>
        <taxon>Lactobacillus</taxon>
    </lineage>
</organism>
<proteinExistence type="predicted"/>
<dbReference type="InterPro" id="IPR016181">
    <property type="entry name" value="Acyl_CoA_acyltransferase"/>
</dbReference>
<dbReference type="GO" id="GO:0034069">
    <property type="term" value="F:aminoglycoside N-acetyltransferase activity"/>
    <property type="evidence" value="ECO:0007669"/>
    <property type="project" value="TreeGrafter"/>
</dbReference>
<reference evidence="2 3" key="1">
    <citation type="submission" date="2019-04" db="EMBL/GenBank/DDBJ databases">
        <title>Microbes associate with the intestines of laboratory mice.</title>
        <authorList>
            <person name="Navarre W."/>
            <person name="Wong E."/>
            <person name="Huang K."/>
            <person name="Tropini C."/>
            <person name="Ng K."/>
            <person name="Yu B."/>
        </authorList>
    </citation>
    <scope>NUCLEOTIDE SEQUENCE [LARGE SCALE GENOMIC DNA]</scope>
    <source>
        <strain evidence="2 3">NM61_E11</strain>
    </source>
</reference>
<protein>
    <submittedName>
        <fullName evidence="2">GNAT family N-acetyltransferase</fullName>
    </submittedName>
</protein>
<dbReference type="InterPro" id="IPR000182">
    <property type="entry name" value="GNAT_dom"/>
</dbReference>
<dbReference type="InterPro" id="IPR041380">
    <property type="entry name" value="Acetyltransf_17"/>
</dbReference>
<dbReference type="SUPFAM" id="SSF55718">
    <property type="entry name" value="SCP-like"/>
    <property type="match status" value="1"/>
</dbReference>
<name>A0A4S2BQZ1_9LACO</name>
<dbReference type="SUPFAM" id="SSF55729">
    <property type="entry name" value="Acyl-CoA N-acyltransferases (Nat)"/>
    <property type="match status" value="1"/>
</dbReference>
<dbReference type="EMBL" id="SRYV01000004">
    <property type="protein sequence ID" value="TGY16605.1"/>
    <property type="molecule type" value="Genomic_DNA"/>
</dbReference>
<evidence type="ECO:0000313" key="2">
    <source>
        <dbReference type="EMBL" id="TGY16605.1"/>
    </source>
</evidence>
<keyword evidence="2" id="KW-0808">Transferase</keyword>
<dbReference type="Gene3D" id="3.30.1050.10">
    <property type="entry name" value="SCP2 sterol-binding domain"/>
    <property type="match status" value="1"/>
</dbReference>
<dbReference type="PROSITE" id="PS51186">
    <property type="entry name" value="GNAT"/>
    <property type="match status" value="1"/>
</dbReference>
<dbReference type="Pfam" id="PF17668">
    <property type="entry name" value="Acetyltransf_17"/>
    <property type="match status" value="1"/>
</dbReference>
<dbReference type="CDD" id="cd04301">
    <property type="entry name" value="NAT_SF"/>
    <property type="match status" value="1"/>
</dbReference>
<dbReference type="Gene3D" id="3.40.630.30">
    <property type="match status" value="2"/>
</dbReference>
<dbReference type="Pfam" id="PF13530">
    <property type="entry name" value="SCP2_2"/>
    <property type="match status" value="1"/>
</dbReference>
<feature type="domain" description="N-acetyltransferase" evidence="1">
    <location>
        <begin position="1"/>
        <end position="149"/>
    </location>
</feature>
<dbReference type="PANTHER" id="PTHR37817">
    <property type="entry name" value="N-ACETYLTRANSFERASE EIS"/>
    <property type="match status" value="1"/>
</dbReference>
<gene>
    <name evidence="2" type="ORF">E5351_03340</name>
</gene>
<dbReference type="AlphaFoldDB" id="A0A4S2BQZ1"/>
<dbReference type="InterPro" id="IPR051554">
    <property type="entry name" value="Acetyltransferase_Eis"/>
</dbReference>
<accession>A0A4S2BQZ1</accession>
<evidence type="ECO:0000259" key="1">
    <source>
        <dbReference type="PROSITE" id="PS51186"/>
    </source>
</evidence>
<dbReference type="Proteomes" id="UP000309117">
    <property type="component" value="Unassembled WGS sequence"/>
</dbReference>
<sequence>MKLRKNADTLKQVTDLIEYAFLKNDDLTQNNTFMSRYLHSADYGIMNGDKLASYLMVTPFQSHIFSKSVQMAGIGYVASYPEYRGQRGISKLFKEVFHDLHEQNIPLSNLAPFSENFYRQYGYENTIYQKVYSFDKNALKGFKMPKKRKLLRGKWNDLEIQNYVVQLYEAQLHTKAERNTVVRPQWWWNRINEYYPYRNIVISLDENERPRGYMVYRIYNSTFHVEEMYYLDRNSAKDLLAFMASHISSRLKFEVIMPTNALLEDVFPEQQFLNITLVPYMMSRIIDFKKIMSCMQLNRLGTFNIEVTDDQLCPWNNGVWEIEDYEGTLLCNKVEGDPDYSASINNWSKILLGELTLSRAIEAGDVHCNRNQRIEFKKGKTSFYDYF</sequence>
<evidence type="ECO:0000313" key="3">
    <source>
        <dbReference type="Proteomes" id="UP000309117"/>
    </source>
</evidence>
<comment type="caution">
    <text evidence="2">The sequence shown here is derived from an EMBL/GenBank/DDBJ whole genome shotgun (WGS) entry which is preliminary data.</text>
</comment>
<dbReference type="InterPro" id="IPR025559">
    <property type="entry name" value="Eis_dom"/>
</dbReference>
<dbReference type="InterPro" id="IPR036527">
    <property type="entry name" value="SCP2_sterol-bd_dom_sf"/>
</dbReference>
<dbReference type="Pfam" id="PF13527">
    <property type="entry name" value="Acetyltransf_9"/>
    <property type="match status" value="1"/>
</dbReference>
<dbReference type="GO" id="GO:0030649">
    <property type="term" value="P:aminoglycoside antibiotic catabolic process"/>
    <property type="evidence" value="ECO:0007669"/>
    <property type="project" value="TreeGrafter"/>
</dbReference>
<dbReference type="RefSeq" id="WP_135960432.1">
    <property type="nucleotide sequence ID" value="NZ_SRYV01000004.1"/>
</dbReference>